<gene>
    <name evidence="2" type="ORF">FJU08_18855</name>
</gene>
<keyword evidence="3" id="KW-1185">Reference proteome</keyword>
<name>A0A506U0C6_9HYPH</name>
<evidence type="ECO:0000313" key="3">
    <source>
        <dbReference type="Proteomes" id="UP000318801"/>
    </source>
</evidence>
<dbReference type="RefSeq" id="WP_141150602.1">
    <property type="nucleotide sequence ID" value="NZ_VHLG01000015.1"/>
</dbReference>
<dbReference type="SUPFAM" id="SSF52540">
    <property type="entry name" value="P-loop containing nucleoside triphosphate hydrolases"/>
    <property type="match status" value="1"/>
</dbReference>
<evidence type="ECO:0000259" key="1">
    <source>
        <dbReference type="Pfam" id="PF19263"/>
    </source>
</evidence>
<comment type="caution">
    <text evidence="2">The sequence shown here is derived from an EMBL/GenBank/DDBJ whole genome shotgun (WGS) entry which is preliminary data.</text>
</comment>
<dbReference type="InterPro" id="IPR027417">
    <property type="entry name" value="P-loop_NTPase"/>
</dbReference>
<dbReference type="AlphaFoldDB" id="A0A506U0C6"/>
<dbReference type="OrthoDB" id="8215052at2"/>
<dbReference type="Gene3D" id="3.40.50.300">
    <property type="entry name" value="P-loop containing nucleotide triphosphate hydrolases"/>
    <property type="match status" value="1"/>
</dbReference>
<dbReference type="Proteomes" id="UP000318801">
    <property type="component" value="Unassembled WGS sequence"/>
</dbReference>
<dbReference type="EMBL" id="VHLG01000015">
    <property type="protein sequence ID" value="TPW27793.1"/>
    <property type="molecule type" value="Genomic_DNA"/>
</dbReference>
<feature type="domain" description="NrS-1 polymerase-like helicase" evidence="1">
    <location>
        <begin position="223"/>
        <end position="331"/>
    </location>
</feature>
<sequence length="504" mass="56656">MTVKVGGLSPEARAAIAERARKQREASGISDDELEQEIIARQGQVIFPDGRAIGVHYAETDGKKSWLPLEGDYDVENMNARYAVVKMGSGVSILMEEGGTVSFLRKDAFETLFQNRFTKVVNADGEEKNVTWARAWLNDWDRRQYAGIEFFPDVANAPGKPGHYNLWRGFSALPERGGKYTIFRDHMLTNVCGGDEGLYRWLFAWFAQMVQKPREKPGTAVVLRGGMGVGKSKIGEVIGSLLGEHYFQVDDPRYITGNFNAHMGACLLLQAEEAVWAGDKNAEGRLKGLITSKTHMIEAKGVDPVQLPNFIRLLMTSNEAWVIPAGKDERRFAVFDVQPNCANDHNYFRQMDEELDAGGRAALLYDLLRLDLSSVNLRQIPKTDALLSQKIQSLDHIETWLLDRLQAGTPTEKHDCWPEYVQKAQVFRDYLDAAERVGVRRKAGATQFHMRLKKIMPNFIDMRKRVSDEGEVSGPPVRIYLLPSLADCRAEMETAMGQPIAWGE</sequence>
<dbReference type="Pfam" id="PF19263">
    <property type="entry name" value="DUF5906"/>
    <property type="match status" value="1"/>
</dbReference>
<reference evidence="2 3" key="1">
    <citation type="submission" date="2019-06" db="EMBL/GenBank/DDBJ databases">
        <authorList>
            <person name="Li M."/>
        </authorList>
    </citation>
    <scope>NUCLEOTIDE SEQUENCE [LARGE SCALE GENOMIC DNA]</scope>
    <source>
        <strain evidence="2 3">BGMRC2036</strain>
    </source>
</reference>
<proteinExistence type="predicted"/>
<dbReference type="InterPro" id="IPR045455">
    <property type="entry name" value="NrS-1_pol-like_helicase"/>
</dbReference>
<evidence type="ECO:0000313" key="2">
    <source>
        <dbReference type="EMBL" id="TPW27793.1"/>
    </source>
</evidence>
<organism evidence="2 3">
    <name type="scientific">Martelella alba</name>
    <dbReference type="NCBI Taxonomy" id="2590451"/>
    <lineage>
        <taxon>Bacteria</taxon>
        <taxon>Pseudomonadati</taxon>
        <taxon>Pseudomonadota</taxon>
        <taxon>Alphaproteobacteria</taxon>
        <taxon>Hyphomicrobiales</taxon>
        <taxon>Aurantimonadaceae</taxon>
        <taxon>Martelella</taxon>
    </lineage>
</organism>
<protein>
    <recommendedName>
        <fullName evidence="1">NrS-1 polymerase-like helicase domain-containing protein</fullName>
    </recommendedName>
</protein>
<accession>A0A506U0C6</accession>